<sequence>MIGRLLRGAVKAFGKLQRSSAPPRPHRGRGGAAVQGPDLSSAYPGDFRGTARIAYAPKPDGEADPGEVVWTWVPYEEDYSQGKDRPVLLVGHNGGRLLALMMTTRDRNNGEHHDADYVDVGTGPWDRQRRPSEVKLDRILQVDPRDIRREGAVLAKTAFDRVAEALRRRHGWN</sequence>
<comment type="caution">
    <text evidence="4">The sequence shown here is derived from an EMBL/GenBank/DDBJ whole genome shotgun (WGS) entry which is preliminary data.</text>
</comment>
<feature type="region of interest" description="Disordered" evidence="3">
    <location>
        <begin position="14"/>
        <end position="43"/>
    </location>
</feature>
<keyword evidence="5" id="KW-1185">Reference proteome</keyword>
<evidence type="ECO:0000313" key="5">
    <source>
        <dbReference type="Proteomes" id="UP000010729"/>
    </source>
</evidence>
<evidence type="ECO:0000313" key="4">
    <source>
        <dbReference type="EMBL" id="EMY35555.1"/>
    </source>
</evidence>
<dbReference type="AlphaFoldDB" id="N1V2I1"/>
<gene>
    <name evidence="4" type="ORF">D477_003413</name>
</gene>
<dbReference type="EMBL" id="ANPE02000069">
    <property type="protein sequence ID" value="EMY35555.1"/>
    <property type="molecule type" value="Genomic_DNA"/>
</dbReference>
<name>N1V2I1_9MICC</name>
<dbReference type="Proteomes" id="UP000010729">
    <property type="component" value="Unassembled WGS sequence"/>
</dbReference>
<evidence type="ECO:0008006" key="6">
    <source>
        <dbReference type="Google" id="ProtNLM"/>
    </source>
</evidence>
<dbReference type="SUPFAM" id="SSF50118">
    <property type="entry name" value="Cell growth inhibitor/plasmid maintenance toxic component"/>
    <property type="match status" value="1"/>
</dbReference>
<evidence type="ECO:0000256" key="1">
    <source>
        <dbReference type="ARBA" id="ARBA00007521"/>
    </source>
</evidence>
<proteinExistence type="inferred from homology"/>
<dbReference type="InterPro" id="IPR003477">
    <property type="entry name" value="PemK-like"/>
</dbReference>
<evidence type="ECO:0000256" key="2">
    <source>
        <dbReference type="ARBA" id="ARBA00022649"/>
    </source>
</evidence>
<evidence type="ECO:0000256" key="3">
    <source>
        <dbReference type="SAM" id="MobiDB-lite"/>
    </source>
</evidence>
<reference evidence="4 5" key="1">
    <citation type="journal article" date="2013" name="Genome Announc.">
        <title>Draft Genome Sequence of Arthrobacter crystallopoietes Strain BAB-32, Revealing Genes for Bioremediation.</title>
        <authorList>
            <person name="Joshi M.N."/>
            <person name="Pandit A.S."/>
            <person name="Sharma A."/>
            <person name="Pandya R.V."/>
            <person name="Desai S.M."/>
            <person name="Saxena A.K."/>
            <person name="Bagatharia S.B."/>
        </authorList>
    </citation>
    <scope>NUCLEOTIDE SEQUENCE [LARGE SCALE GENOMIC DNA]</scope>
    <source>
        <strain evidence="4 5">BAB-32</strain>
    </source>
</reference>
<dbReference type="GO" id="GO:0003677">
    <property type="term" value="F:DNA binding"/>
    <property type="evidence" value="ECO:0007669"/>
    <property type="project" value="InterPro"/>
</dbReference>
<organism evidence="4 5">
    <name type="scientific">Arthrobacter crystallopoietes BAB-32</name>
    <dbReference type="NCBI Taxonomy" id="1246476"/>
    <lineage>
        <taxon>Bacteria</taxon>
        <taxon>Bacillati</taxon>
        <taxon>Actinomycetota</taxon>
        <taxon>Actinomycetes</taxon>
        <taxon>Micrococcales</taxon>
        <taxon>Micrococcaceae</taxon>
        <taxon>Crystallibacter</taxon>
    </lineage>
</organism>
<comment type="similarity">
    <text evidence="1">Belongs to the PemK/MazF family.</text>
</comment>
<keyword evidence="2" id="KW-1277">Toxin-antitoxin system</keyword>
<protein>
    <recommendedName>
        <fullName evidence="6">PemK-like protein</fullName>
    </recommendedName>
</protein>
<accession>N1V2I1</accession>
<dbReference type="InterPro" id="IPR011067">
    <property type="entry name" value="Plasmid_toxin/cell-grow_inhib"/>
</dbReference>
<dbReference type="Gene3D" id="2.30.30.110">
    <property type="match status" value="1"/>
</dbReference>
<dbReference type="Pfam" id="PF02452">
    <property type="entry name" value="PemK_toxin"/>
    <property type="match status" value="1"/>
</dbReference>